<dbReference type="EMBL" id="FNUK01000019">
    <property type="protein sequence ID" value="SEF97857.1"/>
    <property type="molecule type" value="Genomic_DNA"/>
</dbReference>
<reference evidence="2" key="1">
    <citation type="submission" date="2016-10" db="EMBL/GenBank/DDBJ databases">
        <authorList>
            <person name="Varghese N."/>
            <person name="Submissions S."/>
        </authorList>
    </citation>
    <scope>NUCLEOTIDE SEQUENCE [LARGE SCALE GENOMIC DNA]</scope>
    <source>
        <strain evidence="2">DSM 5463</strain>
    </source>
</reference>
<dbReference type="Pfam" id="PF04025">
    <property type="entry name" value="RemA-like"/>
    <property type="match status" value="1"/>
</dbReference>
<proteinExistence type="predicted"/>
<dbReference type="InterPro" id="IPR007169">
    <property type="entry name" value="RemA-like"/>
</dbReference>
<dbReference type="RefSeq" id="WP_103896392.1">
    <property type="nucleotide sequence ID" value="NZ_FNUK01000019.1"/>
</dbReference>
<dbReference type="OrthoDB" id="9811390at2"/>
<protein>
    <recommendedName>
        <fullName evidence="3">DUF370 domain-containing protein</fullName>
    </recommendedName>
</protein>
<evidence type="ECO:0000313" key="1">
    <source>
        <dbReference type="EMBL" id="SEF97857.1"/>
    </source>
</evidence>
<name>A0A1H5WGB2_9CLOT</name>
<dbReference type="AlphaFoldDB" id="A0A1H5WGB2"/>
<organism evidence="1 2">
    <name type="scientific">Caloramator fervidus</name>
    <dbReference type="NCBI Taxonomy" id="29344"/>
    <lineage>
        <taxon>Bacteria</taxon>
        <taxon>Bacillati</taxon>
        <taxon>Bacillota</taxon>
        <taxon>Clostridia</taxon>
        <taxon>Eubacteriales</taxon>
        <taxon>Clostridiaceae</taxon>
        <taxon>Caloramator</taxon>
    </lineage>
</organism>
<dbReference type="NCBIfam" id="NF046065">
    <property type="entry name" value="MtxRegRemB"/>
    <property type="match status" value="1"/>
</dbReference>
<dbReference type="Proteomes" id="UP000242850">
    <property type="component" value="Unassembled WGS sequence"/>
</dbReference>
<accession>A0A1H5WGB2</accession>
<evidence type="ECO:0000313" key="2">
    <source>
        <dbReference type="Proteomes" id="UP000242850"/>
    </source>
</evidence>
<sequence>MFLHLGENVVIPLKEVIAIFDITSTSSIDTKNFLKIAEEEGFVRRITNDEPKSFILTERDKKSIIYLSPISSLTLAKRSFFIDEFLKGDLNE</sequence>
<keyword evidence="2" id="KW-1185">Reference proteome</keyword>
<gene>
    <name evidence="1" type="ORF">SAMN05660865_01451</name>
</gene>
<evidence type="ECO:0008006" key="3">
    <source>
        <dbReference type="Google" id="ProtNLM"/>
    </source>
</evidence>